<accession>A0A7S1A5I9</accession>
<dbReference type="EMBL" id="HBFQ01023903">
    <property type="protein sequence ID" value="CAD8842498.1"/>
    <property type="molecule type" value="Transcribed_RNA"/>
</dbReference>
<name>A0A7S1A5I9_NOCSC</name>
<dbReference type="AlphaFoldDB" id="A0A7S1A5I9"/>
<proteinExistence type="predicted"/>
<sequence length="403" mass="45247">MSSEKNSTVSLLQLWHLCITEDRCRTSRESRDRSQRDVIHWDILRQALIGLGNRVQMLECNSVDDILNQHFRGRRLASSERDFDHVNFTQYWIGMEAILQACGVFNRGGGVNIITEERVASLRSFRDAVLDRDCTVLQLRSLCEQLAHASEHIADFWQEKLALLNNGEDSEVTSDEIAVALRTWLVELLEDFLGDDVEDMRAIYSDSETSSRSSEGGPVDAAAVSGSTLSRGFQLPEVPAVPAVPSPIPRFNESPGKPAFPLNWLAPADHEPHDIQRFREQLDRYLGSGSSDTLTLTQLYRGVRTILVPPSVATRAAAQAGCHRLACIFRCRIRYAFRSWELYVPEPAPNTMFAELICSQARAAKLLEQRGHFAGSAFDLATILSRVRARHLGTALGRWRDAR</sequence>
<organism evidence="1">
    <name type="scientific">Noctiluca scintillans</name>
    <name type="common">Sea sparkle</name>
    <name type="synonym">Red tide dinoflagellate</name>
    <dbReference type="NCBI Taxonomy" id="2966"/>
    <lineage>
        <taxon>Eukaryota</taxon>
        <taxon>Sar</taxon>
        <taxon>Alveolata</taxon>
        <taxon>Dinophyceae</taxon>
        <taxon>Noctilucales</taxon>
        <taxon>Noctilucaceae</taxon>
        <taxon>Noctiluca</taxon>
    </lineage>
</organism>
<gene>
    <name evidence="1" type="ORF">NSCI0253_LOCUS16846</name>
</gene>
<reference evidence="1" key="1">
    <citation type="submission" date="2021-01" db="EMBL/GenBank/DDBJ databases">
        <authorList>
            <person name="Corre E."/>
            <person name="Pelletier E."/>
            <person name="Niang G."/>
            <person name="Scheremetjew M."/>
            <person name="Finn R."/>
            <person name="Kale V."/>
            <person name="Holt S."/>
            <person name="Cochrane G."/>
            <person name="Meng A."/>
            <person name="Brown T."/>
            <person name="Cohen L."/>
        </authorList>
    </citation>
    <scope>NUCLEOTIDE SEQUENCE</scope>
</reference>
<evidence type="ECO:0000313" key="1">
    <source>
        <dbReference type="EMBL" id="CAD8842498.1"/>
    </source>
</evidence>
<protein>
    <submittedName>
        <fullName evidence="1">Uncharacterized protein</fullName>
    </submittedName>
</protein>